<name>A0A1X9NG88_9GAMM</name>
<evidence type="ECO:0000256" key="1">
    <source>
        <dbReference type="SAM" id="SignalP"/>
    </source>
</evidence>
<reference evidence="2 3" key="1">
    <citation type="submission" date="2016-11" db="EMBL/GenBank/DDBJ databases">
        <title>Trade-off between light-utilization and light-protection in marine flavobacteria.</title>
        <authorList>
            <person name="Kumagai Y."/>
        </authorList>
    </citation>
    <scope>NUCLEOTIDE SEQUENCE [LARGE SCALE GENOMIC DNA]</scope>
    <source>
        <strain evidence="2 3">NBRC 107125</strain>
    </source>
</reference>
<dbReference type="Proteomes" id="UP000193450">
    <property type="component" value="Chromosome"/>
</dbReference>
<dbReference type="EMBL" id="CP019343">
    <property type="protein sequence ID" value="ARN74509.1"/>
    <property type="molecule type" value="Genomic_DNA"/>
</dbReference>
<evidence type="ECO:0000313" key="3">
    <source>
        <dbReference type="Proteomes" id="UP000193450"/>
    </source>
</evidence>
<dbReference type="OrthoDB" id="5706434at2"/>
<organism evidence="2 3">
    <name type="scientific">Oceanicoccus sagamiensis</name>
    <dbReference type="NCBI Taxonomy" id="716816"/>
    <lineage>
        <taxon>Bacteria</taxon>
        <taxon>Pseudomonadati</taxon>
        <taxon>Pseudomonadota</taxon>
        <taxon>Gammaproteobacteria</taxon>
        <taxon>Cellvibrionales</taxon>
        <taxon>Spongiibacteraceae</taxon>
        <taxon>Oceanicoccus</taxon>
    </lineage>
</organism>
<dbReference type="AlphaFoldDB" id="A0A1X9NG88"/>
<dbReference type="STRING" id="716816.BST96_10495"/>
<accession>A0A1X9NG88</accession>
<evidence type="ECO:0000313" key="2">
    <source>
        <dbReference type="EMBL" id="ARN74509.1"/>
    </source>
</evidence>
<sequence length="431" mass="48932">MPRNNNRLTKSFTHQRLWLLLASSVVAANSFGLEINASAGLQAEHSDNMTKVPANKRSDLKSTVSASINALHKGEKLTLDLSYRGDHSTYQQDSFDDETRVNGNGSLVYEQIDQQLIWTLENSRKNVIKNKALNDVEENREDRSISKASVDLILRPTSVDSITLTPSYTDIKYEDTDDQDSERVGGVLSWNHALSKIDSFGLRVNYDDVTFDRDIFDYEYYLYTVNYQAQLAKLSYAIAVGVNESKRVSDDYDGQYIKANAAYKLNAGVFDLAVLQELTDTSRGTNNEGVSESSSDFELIDVFERRNIELSYNNQAICNSCNIELTLSYEDEDYEFLPRDNEEYQLSVGLSYQWTRLISLNVKTEWQDVSFSNQVLGQGDYEGVAYRTGLNWQVAAKLLTSVYMAYEDREFDSGVRDYDELKGGVSINYSF</sequence>
<gene>
    <name evidence="2" type="ORF">BST96_10495</name>
</gene>
<protein>
    <submittedName>
        <fullName evidence="2">Uncharacterized protein</fullName>
    </submittedName>
</protein>
<dbReference type="KEGG" id="osg:BST96_10495"/>
<feature type="chain" id="PRO_5012982392" evidence="1">
    <location>
        <begin position="28"/>
        <end position="431"/>
    </location>
</feature>
<dbReference type="RefSeq" id="WP_085758655.1">
    <property type="nucleotide sequence ID" value="NZ_CP019343.1"/>
</dbReference>
<keyword evidence="1" id="KW-0732">Signal</keyword>
<proteinExistence type="predicted"/>
<keyword evidence="3" id="KW-1185">Reference proteome</keyword>
<feature type="signal peptide" evidence="1">
    <location>
        <begin position="1"/>
        <end position="27"/>
    </location>
</feature>